<dbReference type="AlphaFoldDB" id="A0ABD5Z583"/>
<evidence type="ECO:0000313" key="1">
    <source>
        <dbReference type="EMBL" id="MFC7200360.1"/>
    </source>
</evidence>
<dbReference type="RefSeq" id="WP_279527142.1">
    <property type="nucleotide sequence ID" value="NZ_CP122312.1"/>
</dbReference>
<keyword evidence="2" id="KW-1185">Reference proteome</keyword>
<dbReference type="EMBL" id="JBHTAR010000011">
    <property type="protein sequence ID" value="MFC7200360.1"/>
    <property type="molecule type" value="Genomic_DNA"/>
</dbReference>
<reference evidence="1 2" key="1">
    <citation type="journal article" date="2019" name="Int. J. Syst. Evol. Microbiol.">
        <title>The Global Catalogue of Microorganisms (GCM) 10K type strain sequencing project: providing services to taxonomists for standard genome sequencing and annotation.</title>
        <authorList>
            <consortium name="The Broad Institute Genomics Platform"/>
            <consortium name="The Broad Institute Genome Sequencing Center for Infectious Disease"/>
            <person name="Wu L."/>
            <person name="Ma J."/>
        </authorList>
    </citation>
    <scope>NUCLEOTIDE SEQUENCE [LARGE SCALE GENOMIC DNA]</scope>
    <source>
        <strain evidence="1 2">XZGYJ-43</strain>
    </source>
</reference>
<proteinExistence type="predicted"/>
<gene>
    <name evidence="1" type="ORF">ACFQJ9_13210</name>
</gene>
<accession>A0ABD5Z583</accession>
<dbReference type="InterPro" id="IPR055927">
    <property type="entry name" value="DUF7504"/>
</dbReference>
<dbReference type="Proteomes" id="UP001596447">
    <property type="component" value="Unassembled WGS sequence"/>
</dbReference>
<comment type="caution">
    <text evidence="1">The sequence shown here is derived from an EMBL/GenBank/DDBJ whole genome shotgun (WGS) entry which is preliminary data.</text>
</comment>
<dbReference type="Pfam" id="PF24336">
    <property type="entry name" value="DUF7504"/>
    <property type="match status" value="1"/>
</dbReference>
<protein>
    <submittedName>
        <fullName evidence="1">Uncharacterized protein</fullName>
    </submittedName>
</protein>
<evidence type="ECO:0000313" key="2">
    <source>
        <dbReference type="Proteomes" id="UP001596447"/>
    </source>
</evidence>
<name>A0ABD5Z583_9EURY</name>
<sequence>MAADESDAATFSRQLASLKRQGCNVLVVNDRQASDVICERLLGGHDLERRHLFLPTTTPVDEVLDRHRPRRTDPGALGVLDATGANLARSITVDSSTGPELDGAAGDEWYESVDDLSDLEALFESFRTHLERVEPAAPAPGEVRFCLDSIDPFFDAVDEEELFRFVHLVTSAIRERRGMGHFHATATIGNPVLSTIEPLFDATIYVDVGPDGEPKQRWRLHEHDLLTDWFALD</sequence>
<organism evidence="1 2">
    <name type="scientific">Halospeciosus flavus</name>
    <dbReference type="NCBI Taxonomy" id="3032283"/>
    <lineage>
        <taxon>Archaea</taxon>
        <taxon>Methanobacteriati</taxon>
        <taxon>Methanobacteriota</taxon>
        <taxon>Stenosarchaea group</taxon>
        <taxon>Halobacteria</taxon>
        <taxon>Halobacteriales</taxon>
        <taxon>Halobacteriaceae</taxon>
        <taxon>Halospeciosus</taxon>
    </lineage>
</organism>